<evidence type="ECO:0000313" key="10">
    <source>
        <dbReference type="Proteomes" id="UP000019484"/>
    </source>
</evidence>
<evidence type="ECO:0000313" key="9">
    <source>
        <dbReference type="EMBL" id="EXJ78707.1"/>
    </source>
</evidence>
<gene>
    <name evidence="9" type="ORF">A1O1_09109</name>
</gene>
<dbReference type="CDD" id="cd12148">
    <property type="entry name" value="fungal_TF_MHR"/>
    <property type="match status" value="1"/>
</dbReference>
<proteinExistence type="predicted"/>
<evidence type="ECO:0000256" key="5">
    <source>
        <dbReference type="ARBA" id="ARBA00023125"/>
    </source>
</evidence>
<dbReference type="RefSeq" id="XP_007728155.1">
    <property type="nucleotide sequence ID" value="XM_007729965.1"/>
</dbReference>
<dbReference type="GO" id="GO:0008270">
    <property type="term" value="F:zinc ion binding"/>
    <property type="evidence" value="ECO:0007669"/>
    <property type="project" value="InterPro"/>
</dbReference>
<dbReference type="InterPro" id="IPR007219">
    <property type="entry name" value="XnlR_reg_dom"/>
</dbReference>
<dbReference type="Pfam" id="PF04082">
    <property type="entry name" value="Fungal_trans"/>
    <property type="match status" value="1"/>
</dbReference>
<evidence type="ECO:0000256" key="2">
    <source>
        <dbReference type="ARBA" id="ARBA00022723"/>
    </source>
</evidence>
<evidence type="ECO:0000256" key="1">
    <source>
        <dbReference type="ARBA" id="ARBA00004123"/>
    </source>
</evidence>
<dbReference type="AlphaFoldDB" id="W9XE10"/>
<dbReference type="EMBL" id="AMWN01000011">
    <property type="protein sequence ID" value="EXJ78707.1"/>
    <property type="molecule type" value="Genomic_DNA"/>
</dbReference>
<evidence type="ECO:0000259" key="8">
    <source>
        <dbReference type="SMART" id="SM00906"/>
    </source>
</evidence>
<dbReference type="GO" id="GO:0000981">
    <property type="term" value="F:DNA-binding transcription factor activity, RNA polymerase II-specific"/>
    <property type="evidence" value="ECO:0007669"/>
    <property type="project" value="TreeGrafter"/>
</dbReference>
<evidence type="ECO:0000256" key="7">
    <source>
        <dbReference type="ARBA" id="ARBA00023242"/>
    </source>
</evidence>
<keyword evidence="3" id="KW-0862">Zinc</keyword>
<keyword evidence="4" id="KW-0805">Transcription regulation</keyword>
<comment type="caution">
    <text evidence="9">The sequence shown here is derived from an EMBL/GenBank/DDBJ whole genome shotgun (WGS) entry which is preliminary data.</text>
</comment>
<protein>
    <recommendedName>
        <fullName evidence="8">Xylanolytic transcriptional activator regulatory domain-containing protein</fullName>
    </recommendedName>
</protein>
<organism evidence="9 10">
    <name type="scientific">Capronia coronata CBS 617.96</name>
    <dbReference type="NCBI Taxonomy" id="1182541"/>
    <lineage>
        <taxon>Eukaryota</taxon>
        <taxon>Fungi</taxon>
        <taxon>Dikarya</taxon>
        <taxon>Ascomycota</taxon>
        <taxon>Pezizomycotina</taxon>
        <taxon>Eurotiomycetes</taxon>
        <taxon>Chaetothyriomycetidae</taxon>
        <taxon>Chaetothyriales</taxon>
        <taxon>Herpotrichiellaceae</taxon>
        <taxon>Capronia</taxon>
    </lineage>
</organism>
<reference evidence="9 10" key="1">
    <citation type="submission" date="2013-03" db="EMBL/GenBank/DDBJ databases">
        <title>The Genome Sequence of Capronia coronata CBS 617.96.</title>
        <authorList>
            <consortium name="The Broad Institute Genomics Platform"/>
            <person name="Cuomo C."/>
            <person name="de Hoog S."/>
            <person name="Gorbushina A."/>
            <person name="Walker B."/>
            <person name="Young S.K."/>
            <person name="Zeng Q."/>
            <person name="Gargeya S."/>
            <person name="Fitzgerald M."/>
            <person name="Haas B."/>
            <person name="Abouelleil A."/>
            <person name="Allen A.W."/>
            <person name="Alvarado L."/>
            <person name="Arachchi H.M."/>
            <person name="Berlin A.M."/>
            <person name="Chapman S.B."/>
            <person name="Gainer-Dewar J."/>
            <person name="Goldberg J."/>
            <person name="Griggs A."/>
            <person name="Gujja S."/>
            <person name="Hansen M."/>
            <person name="Howarth C."/>
            <person name="Imamovic A."/>
            <person name="Ireland A."/>
            <person name="Larimer J."/>
            <person name="McCowan C."/>
            <person name="Murphy C."/>
            <person name="Pearson M."/>
            <person name="Poon T.W."/>
            <person name="Priest M."/>
            <person name="Roberts A."/>
            <person name="Saif S."/>
            <person name="Shea T."/>
            <person name="Sisk P."/>
            <person name="Sykes S."/>
            <person name="Wortman J."/>
            <person name="Nusbaum C."/>
            <person name="Birren B."/>
        </authorList>
    </citation>
    <scope>NUCLEOTIDE SEQUENCE [LARGE SCALE GENOMIC DNA]</scope>
    <source>
        <strain evidence="9 10">CBS 617.96</strain>
    </source>
</reference>
<dbReference type="Proteomes" id="UP000019484">
    <property type="component" value="Unassembled WGS sequence"/>
</dbReference>
<dbReference type="PANTHER" id="PTHR47782">
    <property type="entry name" value="ZN(II)2CYS6 TRANSCRIPTION FACTOR (EUROFUNG)-RELATED"/>
    <property type="match status" value="1"/>
</dbReference>
<dbReference type="InterPro" id="IPR052202">
    <property type="entry name" value="Yeast_MetPath_Reg"/>
</dbReference>
<feature type="domain" description="Xylanolytic transcriptional activator regulatory" evidence="8">
    <location>
        <begin position="104"/>
        <end position="181"/>
    </location>
</feature>
<evidence type="ECO:0000256" key="6">
    <source>
        <dbReference type="ARBA" id="ARBA00023163"/>
    </source>
</evidence>
<evidence type="ECO:0000256" key="4">
    <source>
        <dbReference type="ARBA" id="ARBA00023015"/>
    </source>
</evidence>
<dbReference type="GO" id="GO:0043565">
    <property type="term" value="F:sequence-specific DNA binding"/>
    <property type="evidence" value="ECO:0007669"/>
    <property type="project" value="TreeGrafter"/>
</dbReference>
<evidence type="ECO:0000256" key="3">
    <source>
        <dbReference type="ARBA" id="ARBA00022833"/>
    </source>
</evidence>
<dbReference type="HOGENOM" id="CLU_014662_1_0_1"/>
<dbReference type="STRING" id="1182541.W9XE10"/>
<dbReference type="GO" id="GO:0005634">
    <property type="term" value="C:nucleus"/>
    <property type="evidence" value="ECO:0007669"/>
    <property type="project" value="UniProtKB-SubCell"/>
</dbReference>
<accession>W9XE10</accession>
<dbReference type="PANTHER" id="PTHR47782:SF12">
    <property type="entry name" value="ZN(II)2CYS6 TRANSCRIPTION FACTOR (EUROFUNG)"/>
    <property type="match status" value="1"/>
</dbReference>
<keyword evidence="5" id="KW-0238">DNA-binding</keyword>
<name>W9XE10_9EURO</name>
<dbReference type="GO" id="GO:0006351">
    <property type="term" value="P:DNA-templated transcription"/>
    <property type="evidence" value="ECO:0007669"/>
    <property type="project" value="InterPro"/>
</dbReference>
<dbReference type="OrthoDB" id="189997at2759"/>
<comment type="subcellular location">
    <subcellularLocation>
        <location evidence="1">Nucleus</location>
    </subcellularLocation>
</comment>
<dbReference type="eggNOG" id="ENOG502SHZK">
    <property type="taxonomic scope" value="Eukaryota"/>
</dbReference>
<keyword evidence="6" id="KW-0804">Transcription</keyword>
<dbReference type="GO" id="GO:0045944">
    <property type="term" value="P:positive regulation of transcription by RNA polymerase II"/>
    <property type="evidence" value="ECO:0007669"/>
    <property type="project" value="TreeGrafter"/>
</dbReference>
<keyword evidence="10" id="KW-1185">Reference proteome</keyword>
<dbReference type="GeneID" id="19163954"/>
<sequence length="517" mass="58660">MAHTQYPFLVKHEFMQWAESWKAHKDSLPQALRWKGFFVNMVFAIAFLMTKARMNGPVRSQAFYNVATTKYLPFLTTWANPVVKAQAYLILALYALHMPSTENIIALSSWTIRYCVMAQLHLAETEPAPVSRDAQIQIQVRRRVFWCAYTLDRAVCSSYDFPCCVPDHHITVANFANVDDDELFVVASSLAPGSQMVGSSGVTNVSSALHIFAGRKIESEIQEVTLGKDFVPHSEESFRWRSTVLDKLKEWDRLSKASSDLSQKGYVSLPWLSMIYHYNLVTLYRPTTRAIVRGIAGDWSVQACSQALLLFRKFQMAREIAQPWLGLLTQFQIGVTLLYCFWATPPQLWRDSYRSADVPDAVRACSSTLAIFAERWTEAECLRDVFETLAREIPLGESWPRPKRMTPAGVATVESSLPHTTQVVVHRPVLRMIREMATEDFPVDDRPVMQEMDLDDDNPPPSSAIPALAPGDDDGGGMGLQWAEHSFPGPDHNWNDMPAFLNDDFMSSYEPFHYKDI</sequence>
<dbReference type="SMART" id="SM00906">
    <property type="entry name" value="Fungal_trans"/>
    <property type="match status" value="1"/>
</dbReference>
<keyword evidence="7" id="KW-0539">Nucleus</keyword>
<keyword evidence="2" id="KW-0479">Metal-binding</keyword>